<keyword evidence="3 5" id="KW-0863">Zinc-finger</keyword>
<dbReference type="Pfam" id="PF00643">
    <property type="entry name" value="zf-B_box"/>
    <property type="match status" value="1"/>
</dbReference>
<dbReference type="PROSITE" id="PS50089">
    <property type="entry name" value="ZF_RING_2"/>
    <property type="match status" value="1"/>
</dbReference>
<sequence>MAAYLEEDLTCPVCYKIFEDPLLLNCSHSICRSCLQECRRRGNNKCPICCQRGSDHLPPRNLALKNVCETFTERRWERPSARPEELTERRRERPSARPEELTERRRERPSARPEELCSLHRERHKLFCMDDEEPICTVCQTSEKHENHALRPVQEAAQTFKEKIRVDLRSLDRNLRALEKAKQTCERTAKNIKSKSECTESQIRAEFDELRQFLQKEEEARISALRKVAKDRGDLAKRTAEDLTDDIESLSSVIKAMEQALKDRDIVLLKNYKDTKRRAQFIVKNPGKTPDETEVDKHYNLKLKVLERMTKYFQNQQNRQRASANAVQAIPDHRRYSYCVPGVTTATPTPGVQYQSRPGILPPSYPRGTMLHATSMQNLAGLYGRYP</sequence>
<keyword evidence="4" id="KW-0862">Zinc</keyword>
<evidence type="ECO:0000259" key="8">
    <source>
        <dbReference type="PROSITE" id="PS50089"/>
    </source>
</evidence>
<dbReference type="Gene3D" id="3.30.40.10">
    <property type="entry name" value="Zinc/RING finger domain, C3HC4 (zinc finger)"/>
    <property type="match status" value="1"/>
</dbReference>
<name>A0A9Q1G7L3_SYNKA</name>
<evidence type="ECO:0000256" key="2">
    <source>
        <dbReference type="ARBA" id="ARBA00022723"/>
    </source>
</evidence>
<evidence type="ECO:0000256" key="3">
    <source>
        <dbReference type="ARBA" id="ARBA00022771"/>
    </source>
</evidence>
<dbReference type="InterPro" id="IPR001841">
    <property type="entry name" value="Znf_RING"/>
</dbReference>
<dbReference type="PROSITE" id="PS50119">
    <property type="entry name" value="ZF_BBOX"/>
    <property type="match status" value="1"/>
</dbReference>
<evidence type="ECO:0000256" key="5">
    <source>
        <dbReference type="PROSITE-ProRule" id="PRU00024"/>
    </source>
</evidence>
<comment type="caution">
    <text evidence="10">The sequence shown here is derived from an EMBL/GenBank/DDBJ whole genome shotgun (WGS) entry which is preliminary data.</text>
</comment>
<evidence type="ECO:0000313" key="11">
    <source>
        <dbReference type="Proteomes" id="UP001152622"/>
    </source>
</evidence>
<feature type="region of interest" description="Disordered" evidence="7">
    <location>
        <begin position="79"/>
        <end position="114"/>
    </location>
</feature>
<evidence type="ECO:0000256" key="6">
    <source>
        <dbReference type="SAM" id="Coils"/>
    </source>
</evidence>
<protein>
    <submittedName>
        <fullName evidence="10">Uncharacterized protein</fullName>
    </submittedName>
</protein>
<evidence type="ECO:0000256" key="1">
    <source>
        <dbReference type="ARBA" id="ARBA00008518"/>
    </source>
</evidence>
<dbReference type="InterPro" id="IPR000315">
    <property type="entry name" value="Znf_B-box"/>
</dbReference>
<dbReference type="InterPro" id="IPR017907">
    <property type="entry name" value="Znf_RING_CS"/>
</dbReference>
<evidence type="ECO:0000256" key="4">
    <source>
        <dbReference type="ARBA" id="ARBA00022833"/>
    </source>
</evidence>
<reference evidence="10" key="1">
    <citation type="journal article" date="2023" name="Science">
        <title>Genome structures resolve the early diversification of teleost fishes.</title>
        <authorList>
            <person name="Parey E."/>
            <person name="Louis A."/>
            <person name="Montfort J."/>
            <person name="Bouchez O."/>
            <person name="Roques C."/>
            <person name="Iampietro C."/>
            <person name="Lluch J."/>
            <person name="Castinel A."/>
            <person name="Donnadieu C."/>
            <person name="Desvignes T."/>
            <person name="Floi Bucao C."/>
            <person name="Jouanno E."/>
            <person name="Wen M."/>
            <person name="Mejri S."/>
            <person name="Dirks R."/>
            <person name="Jansen H."/>
            <person name="Henkel C."/>
            <person name="Chen W.J."/>
            <person name="Zahm M."/>
            <person name="Cabau C."/>
            <person name="Klopp C."/>
            <person name="Thompson A.W."/>
            <person name="Robinson-Rechavi M."/>
            <person name="Braasch I."/>
            <person name="Lecointre G."/>
            <person name="Bobe J."/>
            <person name="Postlethwait J.H."/>
            <person name="Berthelot C."/>
            <person name="Roest Crollius H."/>
            <person name="Guiguen Y."/>
        </authorList>
    </citation>
    <scope>NUCLEOTIDE SEQUENCE</scope>
    <source>
        <strain evidence="10">WJC10195</strain>
    </source>
</reference>
<dbReference type="Gene3D" id="3.30.160.60">
    <property type="entry name" value="Classic Zinc Finger"/>
    <property type="match status" value="1"/>
</dbReference>
<accession>A0A9Q1G7L3</accession>
<dbReference type="InterPro" id="IPR013083">
    <property type="entry name" value="Znf_RING/FYVE/PHD"/>
</dbReference>
<dbReference type="PROSITE" id="PS00518">
    <property type="entry name" value="ZF_RING_1"/>
    <property type="match status" value="1"/>
</dbReference>
<gene>
    <name evidence="10" type="ORF">SKAU_G00075490</name>
</gene>
<organism evidence="10 11">
    <name type="scientific">Synaphobranchus kaupii</name>
    <name type="common">Kaup's arrowtooth eel</name>
    <dbReference type="NCBI Taxonomy" id="118154"/>
    <lineage>
        <taxon>Eukaryota</taxon>
        <taxon>Metazoa</taxon>
        <taxon>Chordata</taxon>
        <taxon>Craniata</taxon>
        <taxon>Vertebrata</taxon>
        <taxon>Euteleostomi</taxon>
        <taxon>Actinopterygii</taxon>
        <taxon>Neopterygii</taxon>
        <taxon>Teleostei</taxon>
        <taxon>Anguilliformes</taxon>
        <taxon>Synaphobranchidae</taxon>
        <taxon>Synaphobranchus</taxon>
    </lineage>
</organism>
<dbReference type="InterPro" id="IPR050143">
    <property type="entry name" value="TRIM/RBCC"/>
</dbReference>
<dbReference type="EMBL" id="JAINUF010000002">
    <property type="protein sequence ID" value="KAJ8376969.1"/>
    <property type="molecule type" value="Genomic_DNA"/>
</dbReference>
<evidence type="ECO:0000313" key="10">
    <source>
        <dbReference type="EMBL" id="KAJ8376969.1"/>
    </source>
</evidence>
<evidence type="ECO:0000256" key="7">
    <source>
        <dbReference type="SAM" id="MobiDB-lite"/>
    </source>
</evidence>
<dbReference type="PANTHER" id="PTHR24103">
    <property type="entry name" value="E3 UBIQUITIN-PROTEIN LIGASE TRIM"/>
    <property type="match status" value="1"/>
</dbReference>
<dbReference type="InterPro" id="IPR018957">
    <property type="entry name" value="Znf_C3HC4_RING-type"/>
</dbReference>
<dbReference type="GO" id="GO:0008270">
    <property type="term" value="F:zinc ion binding"/>
    <property type="evidence" value="ECO:0007669"/>
    <property type="project" value="UniProtKB-KW"/>
</dbReference>
<feature type="coiled-coil region" evidence="6">
    <location>
        <begin position="161"/>
        <end position="195"/>
    </location>
</feature>
<comment type="similarity">
    <text evidence="1">Belongs to the TRIM/RBCC family.</text>
</comment>
<evidence type="ECO:0000259" key="9">
    <source>
        <dbReference type="PROSITE" id="PS50119"/>
    </source>
</evidence>
<feature type="domain" description="RING-type" evidence="8">
    <location>
        <begin position="11"/>
        <end position="49"/>
    </location>
</feature>
<dbReference type="OrthoDB" id="654191at2759"/>
<keyword evidence="6" id="KW-0175">Coiled coil</keyword>
<dbReference type="AlphaFoldDB" id="A0A9Q1G7L3"/>
<dbReference type="SMART" id="SM00336">
    <property type="entry name" value="BBOX"/>
    <property type="match status" value="1"/>
</dbReference>
<dbReference type="Pfam" id="PF00097">
    <property type="entry name" value="zf-C3HC4"/>
    <property type="match status" value="1"/>
</dbReference>
<dbReference type="Proteomes" id="UP001152622">
    <property type="component" value="Chromosome 2"/>
</dbReference>
<feature type="domain" description="B box-type" evidence="9">
    <location>
        <begin position="112"/>
        <end position="153"/>
    </location>
</feature>
<dbReference type="SMART" id="SM00184">
    <property type="entry name" value="RING"/>
    <property type="match status" value="1"/>
</dbReference>
<dbReference type="SUPFAM" id="SSF57850">
    <property type="entry name" value="RING/U-box"/>
    <property type="match status" value="1"/>
</dbReference>
<proteinExistence type="inferred from homology"/>
<dbReference type="SUPFAM" id="SSF57845">
    <property type="entry name" value="B-box zinc-binding domain"/>
    <property type="match status" value="1"/>
</dbReference>
<keyword evidence="11" id="KW-1185">Reference proteome</keyword>
<keyword evidence="2" id="KW-0479">Metal-binding</keyword>